<keyword evidence="4" id="KW-1185">Reference proteome</keyword>
<accession>A0A3P1CJU8</accession>
<dbReference type="InterPro" id="IPR002347">
    <property type="entry name" value="SDR_fam"/>
</dbReference>
<keyword evidence="2" id="KW-0560">Oxidoreductase</keyword>
<reference evidence="3 4" key="1">
    <citation type="submission" date="2018-11" db="EMBL/GenBank/DDBJ databases">
        <authorList>
            <person name="Zhou Z."/>
            <person name="Wang G."/>
        </authorList>
    </citation>
    <scope>NUCLEOTIDE SEQUENCE [LARGE SCALE GENOMIC DNA]</scope>
    <source>
        <strain evidence="3 4">KCTC42998</strain>
    </source>
</reference>
<evidence type="ECO:0000256" key="1">
    <source>
        <dbReference type="ARBA" id="ARBA00006484"/>
    </source>
</evidence>
<dbReference type="EMBL" id="RQJP01000003">
    <property type="protein sequence ID" value="RRB13470.1"/>
    <property type="molecule type" value="Genomic_DNA"/>
</dbReference>
<name>A0A3P1CJU8_9BACT</name>
<dbReference type="PANTHER" id="PTHR24321">
    <property type="entry name" value="DEHYDROGENASES, SHORT CHAIN"/>
    <property type="match status" value="1"/>
</dbReference>
<dbReference type="SUPFAM" id="SSF51735">
    <property type="entry name" value="NAD(P)-binding Rossmann-fold domains"/>
    <property type="match status" value="1"/>
</dbReference>
<dbReference type="PRINTS" id="PR00080">
    <property type="entry name" value="SDRFAMILY"/>
</dbReference>
<evidence type="ECO:0000313" key="4">
    <source>
        <dbReference type="Proteomes" id="UP000274271"/>
    </source>
</evidence>
<dbReference type="InterPro" id="IPR036291">
    <property type="entry name" value="NAD(P)-bd_dom_sf"/>
</dbReference>
<dbReference type="Gene3D" id="3.40.50.720">
    <property type="entry name" value="NAD(P)-binding Rossmann-like Domain"/>
    <property type="match status" value="1"/>
</dbReference>
<dbReference type="RefSeq" id="WP_124907368.1">
    <property type="nucleotide sequence ID" value="NZ_RQJP01000003.1"/>
</dbReference>
<dbReference type="FunFam" id="3.40.50.720:FF:000084">
    <property type="entry name" value="Short-chain dehydrogenase reductase"/>
    <property type="match status" value="1"/>
</dbReference>
<dbReference type="PRINTS" id="PR00081">
    <property type="entry name" value="GDHRDH"/>
</dbReference>
<organism evidence="3 4">
    <name type="scientific">Larkinella knui</name>
    <dbReference type="NCBI Taxonomy" id="2025310"/>
    <lineage>
        <taxon>Bacteria</taxon>
        <taxon>Pseudomonadati</taxon>
        <taxon>Bacteroidota</taxon>
        <taxon>Cytophagia</taxon>
        <taxon>Cytophagales</taxon>
        <taxon>Spirosomataceae</taxon>
        <taxon>Larkinella</taxon>
    </lineage>
</organism>
<dbReference type="OrthoDB" id="9788235at2"/>
<sequence length="251" mass="26555">MEKDLQGKVALVTGAASGIGEAIALLYGQHGASVMLSDVNEERGQHVTDQVVAEGGIARFFKADVGDPRQCQQLIEETVSAFGGLDMACNNAGIGGELNLTGDYSLEGWQKIININLNSVFYCLKYELEAMLNQNRPGSIINMASILGQVGTAMSPGYVAAKHGVVGLTQTAAIEYAPKGIRINAVGPAYIDTPLLGVLPQDVKAMLVGLHPIGRLGRAEEVAELVIWLSSEKASFVTGSYYPIDGGYLAR</sequence>
<comment type="caution">
    <text evidence="3">The sequence shown here is derived from an EMBL/GenBank/DDBJ whole genome shotgun (WGS) entry which is preliminary data.</text>
</comment>
<dbReference type="PANTHER" id="PTHR24321:SF8">
    <property type="entry name" value="ESTRADIOL 17-BETA-DEHYDROGENASE 8-RELATED"/>
    <property type="match status" value="1"/>
</dbReference>
<comment type="similarity">
    <text evidence="1">Belongs to the short-chain dehydrogenases/reductases (SDR) family.</text>
</comment>
<dbReference type="PROSITE" id="PS00061">
    <property type="entry name" value="ADH_SHORT"/>
    <property type="match status" value="1"/>
</dbReference>
<proteinExistence type="inferred from homology"/>
<dbReference type="InterPro" id="IPR020904">
    <property type="entry name" value="Sc_DH/Rdtase_CS"/>
</dbReference>
<dbReference type="Pfam" id="PF13561">
    <property type="entry name" value="adh_short_C2"/>
    <property type="match status" value="1"/>
</dbReference>
<evidence type="ECO:0000313" key="3">
    <source>
        <dbReference type="EMBL" id="RRB13470.1"/>
    </source>
</evidence>
<gene>
    <name evidence="3" type="ORF">EHT87_14445</name>
</gene>
<evidence type="ECO:0000256" key="2">
    <source>
        <dbReference type="ARBA" id="ARBA00023002"/>
    </source>
</evidence>
<dbReference type="GO" id="GO:0016491">
    <property type="term" value="F:oxidoreductase activity"/>
    <property type="evidence" value="ECO:0007669"/>
    <property type="project" value="UniProtKB-KW"/>
</dbReference>
<protein>
    <submittedName>
        <fullName evidence="3">SDR family oxidoreductase</fullName>
    </submittedName>
</protein>
<dbReference type="AlphaFoldDB" id="A0A3P1CJU8"/>
<dbReference type="Proteomes" id="UP000274271">
    <property type="component" value="Unassembled WGS sequence"/>
</dbReference>